<feature type="transmembrane region" description="Helical" evidence="1">
    <location>
        <begin position="91"/>
        <end position="113"/>
    </location>
</feature>
<gene>
    <name evidence="2" type="ORF">EI220_11155</name>
</gene>
<evidence type="ECO:0000256" key="1">
    <source>
        <dbReference type="SAM" id="Phobius"/>
    </source>
</evidence>
<keyword evidence="1" id="KW-0472">Membrane</keyword>
<evidence type="ECO:0000313" key="3">
    <source>
        <dbReference type="Proteomes" id="UP000278566"/>
    </source>
</evidence>
<feature type="transmembrane region" description="Helical" evidence="1">
    <location>
        <begin position="7"/>
        <end position="25"/>
    </location>
</feature>
<accession>A0A426G0T2</accession>
<evidence type="ECO:0000313" key="2">
    <source>
        <dbReference type="EMBL" id="RRN48608.1"/>
    </source>
</evidence>
<feature type="transmembrane region" description="Helical" evidence="1">
    <location>
        <begin position="31"/>
        <end position="52"/>
    </location>
</feature>
<name>A0A426G0T2_STRSU</name>
<dbReference type="RefSeq" id="WP_002943526.1">
    <property type="nucleotide sequence ID" value="NZ_CP102146.1"/>
</dbReference>
<protein>
    <submittedName>
        <fullName evidence="2">Uncharacterized protein</fullName>
    </submittedName>
</protein>
<feature type="transmembrane region" description="Helical" evidence="1">
    <location>
        <begin position="59"/>
        <end position="79"/>
    </location>
</feature>
<keyword evidence="1" id="KW-0812">Transmembrane</keyword>
<dbReference type="AlphaFoldDB" id="A0A426G0T2"/>
<keyword evidence="1" id="KW-1133">Transmembrane helix</keyword>
<proteinExistence type="predicted"/>
<sequence length="118" mass="13097">MRKKTSFIICSTVIIITNILMMTLFYNGEEIGTNLFVIGITLFLFPFFLSAVDANKISAIRLESSALIVMATLSLLRLVNRIDTMPVMVNTIMVLVVLGTGSMLLVASITRIFQGYKK</sequence>
<comment type="caution">
    <text evidence="2">The sequence shown here is derived from an EMBL/GenBank/DDBJ whole genome shotgun (WGS) entry which is preliminary data.</text>
</comment>
<reference evidence="2 3" key="1">
    <citation type="submission" date="2018-11" db="EMBL/GenBank/DDBJ databases">
        <title>Changes in penicillin susceptibility of Streptococcus suis isolates by amino acid alterations in the penicillin-binding protein.</title>
        <authorList>
            <person name="Niemann L."/>
            <person name="Eichhorn I."/>
        </authorList>
    </citation>
    <scope>NUCLEOTIDE SEQUENCE [LARGE SCALE GENOMIC DNA]</scope>
    <source>
        <strain evidence="2 3">IMT40738</strain>
    </source>
</reference>
<dbReference type="EMBL" id="RRZO01000075">
    <property type="protein sequence ID" value="RRN48608.1"/>
    <property type="molecule type" value="Genomic_DNA"/>
</dbReference>
<dbReference type="Proteomes" id="UP000278566">
    <property type="component" value="Unassembled WGS sequence"/>
</dbReference>
<organism evidence="2 3">
    <name type="scientific">Streptococcus suis</name>
    <dbReference type="NCBI Taxonomy" id="1307"/>
    <lineage>
        <taxon>Bacteria</taxon>
        <taxon>Bacillati</taxon>
        <taxon>Bacillota</taxon>
        <taxon>Bacilli</taxon>
        <taxon>Lactobacillales</taxon>
        <taxon>Streptococcaceae</taxon>
        <taxon>Streptococcus</taxon>
    </lineage>
</organism>